<proteinExistence type="predicted"/>
<organism evidence="1 2">
    <name type="scientific">Leptospira noguchii</name>
    <dbReference type="NCBI Taxonomy" id="28182"/>
    <lineage>
        <taxon>Bacteria</taxon>
        <taxon>Pseudomonadati</taxon>
        <taxon>Spirochaetota</taxon>
        <taxon>Spirochaetia</taxon>
        <taxon>Leptospirales</taxon>
        <taxon>Leptospiraceae</taxon>
        <taxon>Leptospira</taxon>
    </lineage>
</organism>
<name>A0A9Q8RML1_9LEPT</name>
<accession>A0A9Q8RML1</accession>
<dbReference type="Proteomes" id="UP000829829">
    <property type="component" value="Chromosome 1"/>
</dbReference>
<evidence type="ECO:0000313" key="1">
    <source>
        <dbReference type="EMBL" id="UOG57201.1"/>
    </source>
</evidence>
<reference evidence="1" key="1">
    <citation type="submission" date="2022-02" db="EMBL/GenBank/DDBJ databases">
        <title>The genetically variable rfb locus in Leptospira is a mobile cassette and a molecular signature of serovar identity.</title>
        <authorList>
            <person name="Nieves C."/>
            <person name="Vincent A.T."/>
            <person name="Zarantonelli L."/>
            <person name="Picardeau M."/>
            <person name="Veyrier F.J."/>
            <person name="Buschiazzo A."/>
        </authorList>
    </citation>
    <scope>NUCLEOTIDE SEQUENCE</scope>
    <source>
        <strain evidence="1">IP1512017</strain>
    </source>
</reference>
<dbReference type="AlphaFoldDB" id="A0A9Q8RML1"/>
<dbReference type="SUPFAM" id="SSF54495">
    <property type="entry name" value="UBC-like"/>
    <property type="match status" value="1"/>
</dbReference>
<dbReference type="InterPro" id="IPR016135">
    <property type="entry name" value="UBQ-conjugating_enzyme/RWD"/>
</dbReference>
<gene>
    <name evidence="1" type="ORF">MAL03_03175</name>
</gene>
<protein>
    <submittedName>
        <fullName evidence="1">Uncharacterized protein</fullName>
    </submittedName>
</protein>
<evidence type="ECO:0000313" key="2">
    <source>
        <dbReference type="Proteomes" id="UP000829829"/>
    </source>
</evidence>
<dbReference type="EMBL" id="CP091957">
    <property type="protein sequence ID" value="UOG57201.1"/>
    <property type="molecule type" value="Genomic_DNA"/>
</dbReference>
<sequence>MVAVPWFDQDYQFYVSEIKSVKEHFPDLHFKITDDNLLQLIGSLNFRATFPGYKRTIEDTYFIKIKYPNNYPSKAPVAIETAGKIPRSYHTNPDKTLCLGTNHAVDAIFKENPCTIHFIEKILIPYLFRYSALYLYKEELFGELKHGAEGLIDYYKSLFVTQDQYSAINLLKYIKDKPYRGHLICPCGSGKKIRNCHGDKLIQIYPNKLSVLRDLDIIFGPDKLKSKKKKKRFF</sequence>
<dbReference type="RefSeq" id="WP_141598590.1">
    <property type="nucleotide sequence ID" value="NZ_CP091953.1"/>
</dbReference>